<evidence type="ECO:0008006" key="4">
    <source>
        <dbReference type="Google" id="ProtNLM"/>
    </source>
</evidence>
<accession>D0LUT0</accession>
<evidence type="ECO:0000313" key="3">
    <source>
        <dbReference type="Proteomes" id="UP000001880"/>
    </source>
</evidence>
<sequence length="679" mass="71271">MRRHAIMNLSPKRVALALALTASAASAAQAQQAAPDDRTPAPSAELPRLMPVNAIATTTSMTADVVDCQASLAAHSEYLEAVRASGFECPALESELRSTLAASASECASRLESASWQQTLATAVGQCQQRITQNSPPRGVGDRVEVPPPELAEPTRVQATISATALTPLPAQPALPFEAMLLDAVTDFVVERAKAEMLGWAADELATSMCLQGTRAAGYFPHTCRLFTDAEDEVSVAPVDFGRPLKAALLLDLRASIARLLNASQDVEQFGPIARAAYQVIQGIRRGDEPLGLLAAAGRTLPCQATGQDASCALRAGLLAVEATMLQPDLRALDLDDLSARADFIKNAVTAYLALLDHTDHQPVKTWLTRRFSAEGISVEDAGNLVVTGTLLQTRRVADIVSSSYTDTGSGAPLSNDELRARFQDLQATSMSLASQAGTLTQARGASISGWGTAQSLLEHVFAASTALDQGDTGLFIVHLSAMGDILNVNDVLPERVRDHIPLIMALASARSSTEMQAALENYAAPVGAYRAKRTRPYTASISAMVGLAGGGELLDSAQDQGWHDHLGVFAPIGLDLACGEPNWCDGFGLLLSVIDVGNLATTRFTEVEAPVPSLVQALSPGLYLRGNVWGPLNLGAGVAAVPNLRRPEGVAADGDALAPVGGLKAVVFLGVDVTILPF</sequence>
<dbReference type="EMBL" id="CP001804">
    <property type="protein sequence ID" value="ACY13970.1"/>
    <property type="molecule type" value="Genomic_DNA"/>
</dbReference>
<gene>
    <name evidence="2" type="ordered locus">Hoch_1416</name>
</gene>
<organism evidence="2 3">
    <name type="scientific">Haliangium ochraceum (strain DSM 14365 / JCM 11303 / SMP-2)</name>
    <dbReference type="NCBI Taxonomy" id="502025"/>
    <lineage>
        <taxon>Bacteria</taxon>
        <taxon>Pseudomonadati</taxon>
        <taxon>Myxococcota</taxon>
        <taxon>Polyangia</taxon>
        <taxon>Haliangiales</taxon>
        <taxon>Kofleriaceae</taxon>
        <taxon>Haliangium</taxon>
    </lineage>
</organism>
<dbReference type="HOGENOM" id="CLU_404793_0_0_7"/>
<feature type="signal peptide" evidence="1">
    <location>
        <begin position="1"/>
        <end position="27"/>
    </location>
</feature>
<evidence type="ECO:0000256" key="1">
    <source>
        <dbReference type="SAM" id="SignalP"/>
    </source>
</evidence>
<protein>
    <recommendedName>
        <fullName evidence="4">Secreted protein</fullName>
    </recommendedName>
</protein>
<dbReference type="KEGG" id="hoh:Hoch_1416"/>
<dbReference type="Proteomes" id="UP000001880">
    <property type="component" value="Chromosome"/>
</dbReference>
<name>D0LUT0_HALO1</name>
<feature type="chain" id="PRO_5003010929" description="Secreted protein" evidence="1">
    <location>
        <begin position="28"/>
        <end position="679"/>
    </location>
</feature>
<keyword evidence="3" id="KW-1185">Reference proteome</keyword>
<keyword evidence="1" id="KW-0732">Signal</keyword>
<reference evidence="2 3" key="1">
    <citation type="journal article" date="2010" name="Stand. Genomic Sci.">
        <title>Complete genome sequence of Haliangium ochraceum type strain (SMP-2).</title>
        <authorList>
            <consortium name="US DOE Joint Genome Institute (JGI-PGF)"/>
            <person name="Ivanova N."/>
            <person name="Daum C."/>
            <person name="Lang E."/>
            <person name="Abt B."/>
            <person name="Kopitz M."/>
            <person name="Saunders E."/>
            <person name="Lapidus A."/>
            <person name="Lucas S."/>
            <person name="Glavina Del Rio T."/>
            <person name="Nolan M."/>
            <person name="Tice H."/>
            <person name="Copeland A."/>
            <person name="Cheng J.F."/>
            <person name="Chen F."/>
            <person name="Bruce D."/>
            <person name="Goodwin L."/>
            <person name="Pitluck S."/>
            <person name="Mavromatis K."/>
            <person name="Pati A."/>
            <person name="Mikhailova N."/>
            <person name="Chen A."/>
            <person name="Palaniappan K."/>
            <person name="Land M."/>
            <person name="Hauser L."/>
            <person name="Chang Y.J."/>
            <person name="Jeffries C.D."/>
            <person name="Detter J.C."/>
            <person name="Brettin T."/>
            <person name="Rohde M."/>
            <person name="Goker M."/>
            <person name="Bristow J."/>
            <person name="Markowitz V."/>
            <person name="Eisen J.A."/>
            <person name="Hugenholtz P."/>
            <person name="Kyrpides N.C."/>
            <person name="Klenk H.P."/>
        </authorList>
    </citation>
    <scope>NUCLEOTIDE SEQUENCE [LARGE SCALE GENOMIC DNA]</scope>
    <source>
        <strain evidence="3">DSM 14365 / CIP 107738 / JCM 11303 / AJ 13395 / SMP-2</strain>
    </source>
</reference>
<dbReference type="eggNOG" id="ENOG5031VNR">
    <property type="taxonomic scope" value="Bacteria"/>
</dbReference>
<evidence type="ECO:0000313" key="2">
    <source>
        <dbReference type="EMBL" id="ACY13970.1"/>
    </source>
</evidence>
<dbReference type="AlphaFoldDB" id="D0LUT0"/>
<proteinExistence type="predicted"/>